<keyword evidence="2" id="KW-1185">Reference proteome</keyword>
<organism evidence="1 2">
    <name type="scientific">Dictyobacter halimunensis</name>
    <dbReference type="NCBI Taxonomy" id="3026934"/>
    <lineage>
        <taxon>Bacteria</taxon>
        <taxon>Bacillati</taxon>
        <taxon>Chloroflexota</taxon>
        <taxon>Ktedonobacteria</taxon>
        <taxon>Ktedonobacterales</taxon>
        <taxon>Dictyobacteraceae</taxon>
        <taxon>Dictyobacter</taxon>
    </lineage>
</organism>
<reference evidence="1 2" key="1">
    <citation type="submission" date="2023-02" db="EMBL/GenBank/DDBJ databases">
        <title>Dictyobacter halimunensis sp. nov., a new member of the class Ktedonobacteria from forest soil in a geothermal area.</title>
        <authorList>
            <person name="Rachmania M.K."/>
            <person name="Ningsih F."/>
            <person name="Sakai Y."/>
            <person name="Yabe S."/>
            <person name="Yokota A."/>
            <person name="Sjamsuridzal W."/>
        </authorList>
    </citation>
    <scope>NUCLEOTIDE SEQUENCE [LARGE SCALE GENOMIC DNA]</scope>
    <source>
        <strain evidence="1 2">S3.2.2.5</strain>
    </source>
</reference>
<evidence type="ECO:0000313" key="2">
    <source>
        <dbReference type="Proteomes" id="UP001344906"/>
    </source>
</evidence>
<evidence type="ECO:0000313" key="1">
    <source>
        <dbReference type="EMBL" id="GLV61119.1"/>
    </source>
</evidence>
<dbReference type="Proteomes" id="UP001344906">
    <property type="component" value="Unassembled WGS sequence"/>
</dbReference>
<sequence>MDGAIRGRREHVGDDALEIGVEVLGAREWHSLQACPESIGCGVV</sequence>
<dbReference type="EMBL" id="BSRI01000002">
    <property type="protein sequence ID" value="GLV61119.1"/>
    <property type="molecule type" value="Genomic_DNA"/>
</dbReference>
<accession>A0ABQ6G4S9</accession>
<proteinExistence type="predicted"/>
<name>A0ABQ6G4S9_9CHLR</name>
<protein>
    <submittedName>
        <fullName evidence="1">Uncharacterized protein</fullName>
    </submittedName>
</protein>
<comment type="caution">
    <text evidence="1">The sequence shown here is derived from an EMBL/GenBank/DDBJ whole genome shotgun (WGS) entry which is preliminary data.</text>
</comment>
<gene>
    <name evidence="1" type="ORF">KDH_79360</name>
</gene>